<dbReference type="GO" id="GO:0008270">
    <property type="term" value="F:zinc ion binding"/>
    <property type="evidence" value="ECO:0007669"/>
    <property type="project" value="UniProtKB-KW"/>
</dbReference>
<proteinExistence type="predicted"/>
<dbReference type="PROSITE" id="PS50158">
    <property type="entry name" value="ZF_CCHC"/>
    <property type="match status" value="2"/>
</dbReference>
<feature type="domain" description="CCHC-type" evidence="2">
    <location>
        <begin position="85"/>
        <end position="101"/>
    </location>
</feature>
<dbReference type="AlphaFoldDB" id="A0A182PX66"/>
<evidence type="ECO:0000256" key="1">
    <source>
        <dbReference type="PROSITE-ProRule" id="PRU00047"/>
    </source>
</evidence>
<dbReference type="SUPFAM" id="SSF57756">
    <property type="entry name" value="Retrovirus zinc finger-like domains"/>
    <property type="match status" value="1"/>
</dbReference>
<dbReference type="STRING" id="199890.A0A182PX66"/>
<evidence type="ECO:0000259" key="2">
    <source>
        <dbReference type="PROSITE" id="PS50158"/>
    </source>
</evidence>
<sequence>MAELSISSVAPLASGEEMAKALSALVNETVPEAEVRMREAWNGTQTARVRVTERAAELAAGKSLKILYTSCQVSIVQLSTTGPQRCFRCLQFGHLRAKCPSEVDRSEACIRCGVTGHLSRSCTAPVSCAVCKGPHRMGSPECKP</sequence>
<accession>A0A182PX66</accession>
<dbReference type="SMART" id="SM00343">
    <property type="entry name" value="ZnF_C2HC"/>
    <property type="match status" value="2"/>
</dbReference>
<evidence type="ECO:0000313" key="4">
    <source>
        <dbReference type="Proteomes" id="UP000075885"/>
    </source>
</evidence>
<evidence type="ECO:0000313" key="3">
    <source>
        <dbReference type="EnsemblMetazoa" id="AEPI011553-PA"/>
    </source>
</evidence>
<organism evidence="3 4">
    <name type="scientific">Anopheles epiroticus</name>
    <dbReference type="NCBI Taxonomy" id="199890"/>
    <lineage>
        <taxon>Eukaryota</taxon>
        <taxon>Metazoa</taxon>
        <taxon>Ecdysozoa</taxon>
        <taxon>Arthropoda</taxon>
        <taxon>Hexapoda</taxon>
        <taxon>Insecta</taxon>
        <taxon>Pterygota</taxon>
        <taxon>Neoptera</taxon>
        <taxon>Endopterygota</taxon>
        <taxon>Diptera</taxon>
        <taxon>Nematocera</taxon>
        <taxon>Culicoidea</taxon>
        <taxon>Culicidae</taxon>
        <taxon>Anophelinae</taxon>
        <taxon>Anopheles</taxon>
    </lineage>
</organism>
<reference evidence="3" key="2">
    <citation type="submission" date="2020-05" db="UniProtKB">
        <authorList>
            <consortium name="EnsemblMetazoa"/>
        </authorList>
    </citation>
    <scope>IDENTIFICATION</scope>
    <source>
        <strain evidence="3">Epiroticus2</strain>
    </source>
</reference>
<dbReference type="Gene3D" id="4.10.60.10">
    <property type="entry name" value="Zinc finger, CCHC-type"/>
    <property type="match status" value="1"/>
</dbReference>
<protein>
    <recommendedName>
        <fullName evidence="2">CCHC-type domain-containing protein</fullName>
    </recommendedName>
</protein>
<keyword evidence="1" id="KW-0863">Zinc-finger</keyword>
<feature type="domain" description="CCHC-type" evidence="2">
    <location>
        <begin position="109"/>
        <end position="122"/>
    </location>
</feature>
<dbReference type="InterPro" id="IPR036875">
    <property type="entry name" value="Znf_CCHC_sf"/>
</dbReference>
<name>A0A182PX66_9DIPT</name>
<dbReference type="InterPro" id="IPR001878">
    <property type="entry name" value="Znf_CCHC"/>
</dbReference>
<dbReference type="GO" id="GO:0003676">
    <property type="term" value="F:nucleic acid binding"/>
    <property type="evidence" value="ECO:0007669"/>
    <property type="project" value="InterPro"/>
</dbReference>
<keyword evidence="4" id="KW-1185">Reference proteome</keyword>
<dbReference type="Proteomes" id="UP000075885">
    <property type="component" value="Unassembled WGS sequence"/>
</dbReference>
<dbReference type="Pfam" id="PF00098">
    <property type="entry name" value="zf-CCHC"/>
    <property type="match status" value="1"/>
</dbReference>
<dbReference type="VEuPathDB" id="VectorBase:AEPI011553"/>
<dbReference type="EnsemblMetazoa" id="AEPI011553-RA">
    <property type="protein sequence ID" value="AEPI011553-PA"/>
    <property type="gene ID" value="AEPI011553"/>
</dbReference>
<reference evidence="4" key="1">
    <citation type="submission" date="2013-03" db="EMBL/GenBank/DDBJ databases">
        <title>The Genome Sequence of Anopheles epiroticus epiroticus2.</title>
        <authorList>
            <consortium name="The Broad Institute Genomics Platform"/>
            <person name="Neafsey D.E."/>
            <person name="Howell P."/>
            <person name="Walker B."/>
            <person name="Young S.K."/>
            <person name="Zeng Q."/>
            <person name="Gargeya S."/>
            <person name="Fitzgerald M."/>
            <person name="Haas B."/>
            <person name="Abouelleil A."/>
            <person name="Allen A.W."/>
            <person name="Alvarado L."/>
            <person name="Arachchi H.M."/>
            <person name="Berlin A.M."/>
            <person name="Chapman S.B."/>
            <person name="Gainer-Dewar J."/>
            <person name="Goldberg J."/>
            <person name="Griggs A."/>
            <person name="Gujja S."/>
            <person name="Hansen M."/>
            <person name="Howarth C."/>
            <person name="Imamovic A."/>
            <person name="Ireland A."/>
            <person name="Larimer J."/>
            <person name="McCowan C."/>
            <person name="Murphy C."/>
            <person name="Pearson M."/>
            <person name="Poon T.W."/>
            <person name="Priest M."/>
            <person name="Roberts A."/>
            <person name="Saif S."/>
            <person name="Shea T."/>
            <person name="Sisk P."/>
            <person name="Sykes S."/>
            <person name="Wortman J."/>
            <person name="Nusbaum C."/>
            <person name="Birren B."/>
        </authorList>
    </citation>
    <scope>NUCLEOTIDE SEQUENCE [LARGE SCALE GENOMIC DNA]</scope>
    <source>
        <strain evidence="4">Epiroticus2</strain>
    </source>
</reference>
<keyword evidence="1" id="KW-0479">Metal-binding</keyword>
<keyword evidence="1" id="KW-0862">Zinc</keyword>